<reference evidence="1" key="1">
    <citation type="submission" date="2022-08" db="EMBL/GenBank/DDBJ databases">
        <title>Genome Sequence of Lecanicillium fungicola.</title>
        <authorList>
            <person name="Buettner E."/>
        </authorList>
    </citation>
    <scope>NUCLEOTIDE SEQUENCE</scope>
    <source>
        <strain evidence="1">Babe33</strain>
    </source>
</reference>
<evidence type="ECO:0000313" key="2">
    <source>
        <dbReference type="Proteomes" id="UP001143910"/>
    </source>
</evidence>
<dbReference type="Proteomes" id="UP001143910">
    <property type="component" value="Unassembled WGS sequence"/>
</dbReference>
<keyword evidence="2" id="KW-1185">Reference proteome</keyword>
<evidence type="ECO:0000313" key="1">
    <source>
        <dbReference type="EMBL" id="KAJ2975453.1"/>
    </source>
</evidence>
<protein>
    <submittedName>
        <fullName evidence="1">Uncharacterized protein</fullName>
    </submittedName>
</protein>
<gene>
    <name evidence="1" type="ORF">NQ176_g5510</name>
</gene>
<name>A0ACC1NAG9_9HYPO</name>
<comment type="caution">
    <text evidence="1">The sequence shown here is derived from an EMBL/GenBank/DDBJ whole genome shotgun (WGS) entry which is preliminary data.</text>
</comment>
<accession>A0ACC1NAG9</accession>
<organism evidence="1 2">
    <name type="scientific">Zarea fungicola</name>
    <dbReference type="NCBI Taxonomy" id="93591"/>
    <lineage>
        <taxon>Eukaryota</taxon>
        <taxon>Fungi</taxon>
        <taxon>Dikarya</taxon>
        <taxon>Ascomycota</taxon>
        <taxon>Pezizomycotina</taxon>
        <taxon>Sordariomycetes</taxon>
        <taxon>Hypocreomycetidae</taxon>
        <taxon>Hypocreales</taxon>
        <taxon>Cordycipitaceae</taxon>
        <taxon>Zarea</taxon>
    </lineage>
</organism>
<proteinExistence type="predicted"/>
<dbReference type="EMBL" id="JANJQO010000706">
    <property type="protein sequence ID" value="KAJ2975453.1"/>
    <property type="molecule type" value="Genomic_DNA"/>
</dbReference>
<sequence>MAVRTSLKRLQSAWRLHFVHEFVVELLCGKIDPPKHSVEMLLMQEVEEQSLFFEDAMNGMDWQSPPSPDEEAENGFVPPPLDLPLDPPPLDANHIPPSTAVSLAQPACKRLRQEHGFKVADARTILANLNQASLATRAVVRAAGTPLDILWLLVQNTSYRSAFHDRLNAVLFYEEMKRHHTDNDVKEAMKHPIDVRDMRIVQAHCKFWKDNCEIRSEWGEDNYVLLLAFPRTVTGRTGRSRHIQELEKRLNDGDDHIQRYLHAARDICRAIVNSSLPHESVMIDVYHLKQHEPLFDSMYDAFVSVKPRARVPLPRLAMEHAS</sequence>